<dbReference type="RefSeq" id="XP_041199485.1">
    <property type="nucleotide sequence ID" value="XM_041334336.1"/>
</dbReference>
<keyword evidence="1" id="KW-0862">Zinc</keyword>
<comment type="caution">
    <text evidence="4">The sequence shown here is derived from an EMBL/GenBank/DDBJ whole genome shotgun (WGS) entry which is preliminary data.</text>
</comment>
<accession>A0A9P7EMZ6</accession>
<name>A0A9P7EMZ6_9AGAM</name>
<dbReference type="GeneID" id="64628353"/>
<dbReference type="InterPro" id="IPR013083">
    <property type="entry name" value="Znf_RING/FYVE/PHD"/>
</dbReference>
<evidence type="ECO:0000256" key="2">
    <source>
        <dbReference type="SAM" id="MobiDB-lite"/>
    </source>
</evidence>
<dbReference type="OrthoDB" id="6105938at2759"/>
<feature type="domain" description="RING-type" evidence="3">
    <location>
        <begin position="176"/>
        <end position="215"/>
    </location>
</feature>
<feature type="region of interest" description="Disordered" evidence="2">
    <location>
        <begin position="107"/>
        <end position="139"/>
    </location>
</feature>
<dbReference type="EMBL" id="JABBWG010000002">
    <property type="protein sequence ID" value="KAG1826232.1"/>
    <property type="molecule type" value="Genomic_DNA"/>
</dbReference>
<organism evidence="4 5">
    <name type="scientific">Suillus subaureus</name>
    <dbReference type="NCBI Taxonomy" id="48587"/>
    <lineage>
        <taxon>Eukaryota</taxon>
        <taxon>Fungi</taxon>
        <taxon>Dikarya</taxon>
        <taxon>Basidiomycota</taxon>
        <taxon>Agaricomycotina</taxon>
        <taxon>Agaricomycetes</taxon>
        <taxon>Agaricomycetidae</taxon>
        <taxon>Boletales</taxon>
        <taxon>Suillineae</taxon>
        <taxon>Suillaceae</taxon>
        <taxon>Suillus</taxon>
    </lineage>
</organism>
<feature type="compositionally biased region" description="Polar residues" evidence="2">
    <location>
        <begin position="130"/>
        <end position="139"/>
    </location>
</feature>
<dbReference type="Gene3D" id="3.30.40.10">
    <property type="entry name" value="Zinc/RING finger domain, C3HC4 (zinc finger)"/>
    <property type="match status" value="1"/>
</dbReference>
<gene>
    <name evidence="4" type="ORF">BJ212DRAFT_1318835</name>
</gene>
<dbReference type="Proteomes" id="UP000807769">
    <property type="component" value="Unassembled WGS sequence"/>
</dbReference>
<evidence type="ECO:0000313" key="4">
    <source>
        <dbReference type="EMBL" id="KAG1826232.1"/>
    </source>
</evidence>
<dbReference type="InterPro" id="IPR001841">
    <property type="entry name" value="Znf_RING"/>
</dbReference>
<keyword evidence="1" id="KW-0479">Metal-binding</keyword>
<feature type="compositionally biased region" description="Pro residues" evidence="2">
    <location>
        <begin position="42"/>
        <end position="56"/>
    </location>
</feature>
<dbReference type="AlphaFoldDB" id="A0A9P7EMZ6"/>
<protein>
    <recommendedName>
        <fullName evidence="3">RING-type domain-containing protein</fullName>
    </recommendedName>
</protein>
<keyword evidence="1" id="KW-0863">Zinc-finger</keyword>
<evidence type="ECO:0000256" key="1">
    <source>
        <dbReference type="PROSITE-ProRule" id="PRU00175"/>
    </source>
</evidence>
<reference evidence="4" key="1">
    <citation type="journal article" date="2020" name="New Phytol.">
        <title>Comparative genomics reveals dynamic genome evolution in host specialist ectomycorrhizal fungi.</title>
        <authorList>
            <person name="Lofgren L.A."/>
            <person name="Nguyen N.H."/>
            <person name="Vilgalys R."/>
            <person name="Ruytinx J."/>
            <person name="Liao H.L."/>
            <person name="Branco S."/>
            <person name="Kuo A."/>
            <person name="LaButti K."/>
            <person name="Lipzen A."/>
            <person name="Andreopoulos W."/>
            <person name="Pangilinan J."/>
            <person name="Riley R."/>
            <person name="Hundley H."/>
            <person name="Na H."/>
            <person name="Barry K."/>
            <person name="Grigoriev I.V."/>
            <person name="Stajich J.E."/>
            <person name="Kennedy P.G."/>
        </authorList>
    </citation>
    <scope>NUCLEOTIDE SEQUENCE</scope>
    <source>
        <strain evidence="4">MN1</strain>
    </source>
</reference>
<keyword evidence="5" id="KW-1185">Reference proteome</keyword>
<sequence>MPQQPADSDDEFPDDIGQLDLSNVPGLQEIPVTASIRRLDNPSPPPTVIVPTPPSQPSTSSLPFEYDCDDEIDESTIAALDALEAQFAHGQPQLEASPLTAQPLIGTRADDRKRGPPSPQTSPASKKGKTQTSAEDSLDTTNNILEGFETEIICPMCVLIPGLPACEMMVSKTCRCFDIMVAAHLCNPCGHSCCGECAQGWISQNKASPACAVCRAALSTTKPLLPNYSLDAVVQQYIRVLVVSGRSEWQEKGDRLAEWRKRHDKWRRISQANALVVKAKEKAHHTRRYQGAIVSYMPPVYEPLGSYYDDEDDEDEDPTYEDDEIVEILPHRRVLRR</sequence>
<evidence type="ECO:0000313" key="5">
    <source>
        <dbReference type="Proteomes" id="UP000807769"/>
    </source>
</evidence>
<feature type="region of interest" description="Disordered" evidence="2">
    <location>
        <begin position="1"/>
        <end position="66"/>
    </location>
</feature>
<dbReference type="SUPFAM" id="SSF57850">
    <property type="entry name" value="RING/U-box"/>
    <property type="match status" value="1"/>
</dbReference>
<evidence type="ECO:0000259" key="3">
    <source>
        <dbReference type="PROSITE" id="PS50089"/>
    </source>
</evidence>
<dbReference type="PROSITE" id="PS50089">
    <property type="entry name" value="ZF_RING_2"/>
    <property type="match status" value="1"/>
</dbReference>
<proteinExistence type="predicted"/>
<dbReference type="GO" id="GO:0008270">
    <property type="term" value="F:zinc ion binding"/>
    <property type="evidence" value="ECO:0007669"/>
    <property type="project" value="UniProtKB-KW"/>
</dbReference>